<proteinExistence type="predicted"/>
<dbReference type="SMART" id="SM00054">
    <property type="entry name" value="EFh"/>
    <property type="match status" value="2"/>
</dbReference>
<dbReference type="CDD" id="cd00051">
    <property type="entry name" value="EFh"/>
    <property type="match status" value="1"/>
</dbReference>
<dbReference type="InterPro" id="IPR018247">
    <property type="entry name" value="EF_Hand_1_Ca_BS"/>
</dbReference>
<organism evidence="3">
    <name type="scientific">Noctiluca scintillans</name>
    <name type="common">Sea sparkle</name>
    <name type="synonym">Red tide dinoflagellate</name>
    <dbReference type="NCBI Taxonomy" id="2966"/>
    <lineage>
        <taxon>Eukaryota</taxon>
        <taxon>Sar</taxon>
        <taxon>Alveolata</taxon>
        <taxon>Dinophyceae</taxon>
        <taxon>Noctilucales</taxon>
        <taxon>Noctilucaceae</taxon>
        <taxon>Noctiluca</taxon>
    </lineage>
</organism>
<dbReference type="Pfam" id="PF13499">
    <property type="entry name" value="EF-hand_7"/>
    <property type="match status" value="1"/>
</dbReference>
<dbReference type="PANTHER" id="PTHR34574:SF2">
    <property type="entry name" value="CALCIUM-BINDING EF-HAND FAMILY PROTEIN"/>
    <property type="match status" value="1"/>
</dbReference>
<dbReference type="InterPro" id="IPR011992">
    <property type="entry name" value="EF-hand-dom_pair"/>
</dbReference>
<dbReference type="PROSITE" id="PS00018">
    <property type="entry name" value="EF_HAND_1"/>
    <property type="match status" value="1"/>
</dbReference>
<dbReference type="InterPro" id="IPR002048">
    <property type="entry name" value="EF_hand_dom"/>
</dbReference>
<evidence type="ECO:0000256" key="1">
    <source>
        <dbReference type="ARBA" id="ARBA00022837"/>
    </source>
</evidence>
<dbReference type="Gene3D" id="1.10.238.10">
    <property type="entry name" value="EF-hand"/>
    <property type="match status" value="1"/>
</dbReference>
<evidence type="ECO:0000313" key="3">
    <source>
        <dbReference type="EMBL" id="CAD8852595.1"/>
    </source>
</evidence>
<feature type="domain" description="EF-hand" evidence="2">
    <location>
        <begin position="40"/>
        <end position="75"/>
    </location>
</feature>
<accession>A0A7S1AFG8</accession>
<gene>
    <name evidence="3" type="ORF">NSCI0253_LOCUS26945</name>
</gene>
<dbReference type="GO" id="GO:0005509">
    <property type="term" value="F:calcium ion binding"/>
    <property type="evidence" value="ECO:0007669"/>
    <property type="project" value="InterPro"/>
</dbReference>
<dbReference type="SUPFAM" id="SSF47473">
    <property type="entry name" value="EF-hand"/>
    <property type="match status" value="1"/>
</dbReference>
<protein>
    <recommendedName>
        <fullName evidence="2">EF-hand domain-containing protein</fullName>
    </recommendedName>
</protein>
<name>A0A7S1AFG8_NOCSC</name>
<keyword evidence="1" id="KW-0106">Calcium</keyword>
<sequence length="123" mass="13565">MAQAVFAFNHGVVKQRGVEMAACCTPILKIVEKFVLDDAKIRKATDMVFDSIDTDHNGQMDSQELRTGLNKALVHMGITAPVTVVNRVLKMVDKDKSGGLNKDEFAVVLTDVVRFKLRDAFGL</sequence>
<dbReference type="EMBL" id="HBFQ01038051">
    <property type="protein sequence ID" value="CAD8852595.1"/>
    <property type="molecule type" value="Transcribed_RNA"/>
</dbReference>
<dbReference type="PROSITE" id="PS50222">
    <property type="entry name" value="EF_HAND_2"/>
    <property type="match status" value="2"/>
</dbReference>
<reference evidence="3" key="1">
    <citation type="submission" date="2021-01" db="EMBL/GenBank/DDBJ databases">
        <authorList>
            <person name="Corre E."/>
            <person name="Pelletier E."/>
            <person name="Niang G."/>
            <person name="Scheremetjew M."/>
            <person name="Finn R."/>
            <person name="Kale V."/>
            <person name="Holt S."/>
            <person name="Cochrane G."/>
            <person name="Meng A."/>
            <person name="Brown T."/>
            <person name="Cohen L."/>
        </authorList>
    </citation>
    <scope>NUCLEOTIDE SEQUENCE</scope>
</reference>
<dbReference type="PANTHER" id="PTHR34574">
    <property type="entry name" value="CALCIUM-BINDING EF-HAND FAMILY PROTEIN-RELATED"/>
    <property type="match status" value="1"/>
</dbReference>
<evidence type="ECO:0000259" key="2">
    <source>
        <dbReference type="PROSITE" id="PS50222"/>
    </source>
</evidence>
<feature type="domain" description="EF-hand" evidence="2">
    <location>
        <begin position="80"/>
        <end position="115"/>
    </location>
</feature>
<dbReference type="AlphaFoldDB" id="A0A7S1AFG8"/>